<dbReference type="SUPFAM" id="SSF49785">
    <property type="entry name" value="Galactose-binding domain-like"/>
    <property type="match status" value="2"/>
</dbReference>
<sequence length="1115" mass="123224">MRFSFLPVSRTIRTLLVGSAMTSLSVVAGSMSDAEFQQPPQYAKPLVWWHWMSGNVTEDGIAKDLAWMNRVGIGGVQNFDAHLMTPKIVDTPVQYMSEDWQQKFQFALTQAQQYDFEFGIAASPGWSETGGPWVTPKDGMKKISWSETYVTGGSTKPITLALPPQTTGVFQDYAQGTEMFQDDSHAKDHVPHYYEDIAVYAIPLSAAPVEIKSVATSYGEPLSLTLMQDGSYTTGATSVSGPDEALAITFDFGDVQTIQSASFAMPIPGMFLPAAFAPVVQASADGKHFTDVADFVVETSVQKTVSFAPVQARYMRLVMRANPNGKFELPSSSAPGSAPPPGFKLPTGEPQASPVNLLEVAFYAQPRVHRFEDKAGFGIVEDYYPLSYQHNANGVPASDIIDVTDALQADGTLAWSPIEGNWKILRVGYSLTGKENHPATPESTGLEVDKYDPVAVRNYIEHYLGNYAKASGNNKLGEGVKALLNDSIEVGPSNWTPAMFAEFKQRRGYDLRPWLPALTGVVVNNAQDSDKFLYDFRQTLAEMIADNHYGVISKVLDEYNMIHYSEALENGRPSLGDGMRMRRTADIPMAAMWSFDTNNKIGPAPQYWSDIREAASVAHIYGQNKVAAESLTAAASPWAFSPRDLQPMIDMEFALGVNRPIIHTSVHQPLDNGPGLSLFIFGQYFNRLETWAEFAKPWVTYISRNTYMLQQGRFYADVAYFYGEETPLTALYNDKPSQDVPRENGFDYVNADIIRDLLRVDNGQLVTPSGQRYQVLYLGGTSEYMSLSVLQKLAELVKDGATVIGAKPMASPSLQDDPTEFAALADSLWGGNTGKGRIIEASDISSGLKKAGVNADFAYNAKRDDTELFFVHRHTDSEEIYFYTHRQNRSEPVTLRFAVTGKTPYHYNAVTGEITAVDYKQKRGVTEIKRNLAPFESGYIVFADDERVNAKKPAKGRTFASLDDNWSVTFQSGRGAPETPMTMQAGNWANSNDERIKYFSGTATYQQTVELKRLPKGKSLVLDLGDVRELVEVSVNGKVVDTLWKPPYQTDVTDFLTSGSNTITLKVTNLWVNRLIGDVQPDAEETFTFTTVPTYIPDAPLRESGLLGPVKILTK</sequence>
<dbReference type="PANTHER" id="PTHR43817">
    <property type="entry name" value="GLYCOSYL HYDROLASE"/>
    <property type="match status" value="1"/>
</dbReference>
<dbReference type="STRING" id="634436.SAMN05216361_3142"/>
<dbReference type="AlphaFoldDB" id="A0A1M5NAI7"/>
<organism evidence="5 6">
    <name type="scientific">Marisediminitalea aggregata</name>
    <dbReference type="NCBI Taxonomy" id="634436"/>
    <lineage>
        <taxon>Bacteria</taxon>
        <taxon>Pseudomonadati</taxon>
        <taxon>Pseudomonadota</taxon>
        <taxon>Gammaproteobacteria</taxon>
        <taxon>Alteromonadales</taxon>
        <taxon>Alteromonadaceae</taxon>
        <taxon>Marisediminitalea</taxon>
    </lineage>
</organism>
<dbReference type="GO" id="GO:0016787">
    <property type="term" value="F:hydrolase activity"/>
    <property type="evidence" value="ECO:0007669"/>
    <property type="project" value="UniProtKB-KW"/>
</dbReference>
<evidence type="ECO:0000256" key="3">
    <source>
        <dbReference type="SAM" id="MobiDB-lite"/>
    </source>
</evidence>
<evidence type="ECO:0000313" key="5">
    <source>
        <dbReference type="EMBL" id="SHG86507.1"/>
    </source>
</evidence>
<evidence type="ECO:0000313" key="6">
    <source>
        <dbReference type="Proteomes" id="UP000184520"/>
    </source>
</evidence>
<dbReference type="OrthoDB" id="9761519at2"/>
<accession>A0A1M5NAI7</accession>
<evidence type="ECO:0000256" key="4">
    <source>
        <dbReference type="SAM" id="SignalP"/>
    </source>
</evidence>
<feature type="signal peptide" evidence="4">
    <location>
        <begin position="1"/>
        <end position="28"/>
    </location>
</feature>
<feature type="chain" id="PRO_5013245954" evidence="4">
    <location>
        <begin position="29"/>
        <end position="1115"/>
    </location>
</feature>
<dbReference type="EMBL" id="FQWD01000005">
    <property type="protein sequence ID" value="SHG86507.1"/>
    <property type="molecule type" value="Genomic_DNA"/>
</dbReference>
<dbReference type="PANTHER" id="PTHR43817:SF1">
    <property type="entry name" value="HYDROLASE, FAMILY 43, PUTATIVE (AFU_ORTHOLOGUE AFUA_3G01660)-RELATED"/>
    <property type="match status" value="1"/>
</dbReference>
<keyword evidence="1 4" id="KW-0732">Signal</keyword>
<name>A0A1M5NAI7_9ALTE</name>
<keyword evidence="6" id="KW-1185">Reference proteome</keyword>
<dbReference type="Gene3D" id="2.60.120.260">
    <property type="entry name" value="Galactose-binding domain-like"/>
    <property type="match status" value="2"/>
</dbReference>
<dbReference type="InterPro" id="IPR008979">
    <property type="entry name" value="Galactose-bd-like_sf"/>
</dbReference>
<evidence type="ECO:0000256" key="2">
    <source>
        <dbReference type="ARBA" id="ARBA00022801"/>
    </source>
</evidence>
<gene>
    <name evidence="5" type="ORF">SAMN05216361_3142</name>
</gene>
<evidence type="ECO:0000256" key="1">
    <source>
        <dbReference type="ARBA" id="ARBA00022729"/>
    </source>
</evidence>
<dbReference type="Proteomes" id="UP000184520">
    <property type="component" value="Unassembled WGS sequence"/>
</dbReference>
<dbReference type="RefSeq" id="WP_073324121.1">
    <property type="nucleotide sequence ID" value="NZ_FQWD01000005.1"/>
</dbReference>
<reference evidence="6" key="1">
    <citation type="submission" date="2016-11" db="EMBL/GenBank/DDBJ databases">
        <authorList>
            <person name="Varghese N."/>
            <person name="Submissions S."/>
        </authorList>
    </citation>
    <scope>NUCLEOTIDE SEQUENCE [LARGE SCALE GENOMIC DNA]</scope>
    <source>
        <strain evidence="6">CGMCC 1.8995</strain>
    </source>
</reference>
<keyword evidence="2" id="KW-0378">Hydrolase</keyword>
<dbReference type="NCBIfam" id="NF045579">
    <property type="entry name" value="rhamnoside_JR"/>
    <property type="match status" value="1"/>
</dbReference>
<dbReference type="Pfam" id="PF17132">
    <property type="entry name" value="Glyco_hydro_106"/>
    <property type="match status" value="1"/>
</dbReference>
<proteinExistence type="predicted"/>
<protein>
    <submittedName>
        <fullName evidence="5">Alpha-L-rhamnosidase</fullName>
    </submittedName>
</protein>
<feature type="region of interest" description="Disordered" evidence="3">
    <location>
        <begin position="328"/>
        <end position="349"/>
    </location>
</feature>